<protein>
    <submittedName>
        <fullName evidence="2">Uncharacterized protein</fullName>
    </submittedName>
</protein>
<name>A0A0D9ZYA9_9ORYZ</name>
<dbReference type="Gramene" id="OGLUM05G14880.1">
    <property type="protein sequence ID" value="OGLUM05G14880.1"/>
    <property type="gene ID" value="OGLUM05G14880"/>
</dbReference>
<dbReference type="Proteomes" id="UP000026961">
    <property type="component" value="Chromosome 5"/>
</dbReference>
<evidence type="ECO:0000313" key="2">
    <source>
        <dbReference type="EnsemblPlants" id="OGLUM05G14880.1"/>
    </source>
</evidence>
<keyword evidence="3" id="KW-1185">Reference proteome</keyword>
<organism evidence="2">
    <name type="scientific">Oryza glumipatula</name>
    <dbReference type="NCBI Taxonomy" id="40148"/>
    <lineage>
        <taxon>Eukaryota</taxon>
        <taxon>Viridiplantae</taxon>
        <taxon>Streptophyta</taxon>
        <taxon>Embryophyta</taxon>
        <taxon>Tracheophyta</taxon>
        <taxon>Spermatophyta</taxon>
        <taxon>Magnoliopsida</taxon>
        <taxon>Liliopsida</taxon>
        <taxon>Poales</taxon>
        <taxon>Poaceae</taxon>
        <taxon>BOP clade</taxon>
        <taxon>Oryzoideae</taxon>
        <taxon>Oryzeae</taxon>
        <taxon>Oryzinae</taxon>
        <taxon>Oryza</taxon>
    </lineage>
</organism>
<reference evidence="2" key="1">
    <citation type="submission" date="2015-04" db="UniProtKB">
        <authorList>
            <consortium name="EnsemblPlants"/>
        </authorList>
    </citation>
    <scope>IDENTIFICATION</scope>
</reference>
<feature type="compositionally biased region" description="Polar residues" evidence="1">
    <location>
        <begin position="24"/>
        <end position="42"/>
    </location>
</feature>
<dbReference type="AlphaFoldDB" id="A0A0D9ZYA9"/>
<evidence type="ECO:0000256" key="1">
    <source>
        <dbReference type="SAM" id="MobiDB-lite"/>
    </source>
</evidence>
<dbReference type="HOGENOM" id="CLU_2691772_0_0_1"/>
<feature type="compositionally biased region" description="Low complexity" evidence="1">
    <location>
        <begin position="54"/>
        <end position="64"/>
    </location>
</feature>
<accession>A0A0D9ZYA9</accession>
<evidence type="ECO:0000313" key="3">
    <source>
        <dbReference type="Proteomes" id="UP000026961"/>
    </source>
</evidence>
<dbReference type="EnsemblPlants" id="OGLUM05G14880.1">
    <property type="protein sequence ID" value="OGLUM05G14880.1"/>
    <property type="gene ID" value="OGLUM05G14880"/>
</dbReference>
<reference evidence="2" key="2">
    <citation type="submission" date="2018-05" db="EMBL/GenBank/DDBJ databases">
        <title>OgluRS3 (Oryza glumaepatula Reference Sequence Version 3).</title>
        <authorList>
            <person name="Zhang J."/>
            <person name="Kudrna D."/>
            <person name="Lee S."/>
            <person name="Talag J."/>
            <person name="Welchert J."/>
            <person name="Wing R.A."/>
        </authorList>
    </citation>
    <scope>NUCLEOTIDE SEQUENCE [LARGE SCALE GENOMIC DNA]</scope>
</reference>
<proteinExistence type="predicted"/>
<feature type="region of interest" description="Disordered" evidence="1">
    <location>
        <begin position="24"/>
        <end position="74"/>
    </location>
</feature>
<sequence length="74" mass="8294">MRYQVILAKYQVIPVKYQAIPTTYQEPGTNAPSLVVQPSTSHVRARRRRPHPPLSTTHHSSSPTAVSFVIHAPH</sequence>